<evidence type="ECO:0000256" key="6">
    <source>
        <dbReference type="SAM" id="Coils"/>
    </source>
</evidence>
<reference evidence="10 11" key="1">
    <citation type="journal article" date="2017" name="Elife">
        <title>Extensive horizontal gene transfer in cheese-associated bacteria.</title>
        <authorList>
            <person name="Bonham K.S."/>
            <person name="Wolfe B.E."/>
            <person name="Dutton R.J."/>
        </authorList>
    </citation>
    <scope>NUCLEOTIDE SEQUENCE [LARGE SCALE GENOMIC DNA]</scope>
    <source>
        <strain evidence="10 11">JB196</strain>
    </source>
</reference>
<dbReference type="OrthoDB" id="9811754at2"/>
<evidence type="ECO:0000259" key="9">
    <source>
        <dbReference type="Pfam" id="PF25963"/>
    </source>
</evidence>
<proteinExistence type="inferred from homology"/>
<dbReference type="Gene3D" id="1.10.287.470">
    <property type="entry name" value="Helix hairpin bin"/>
    <property type="match status" value="1"/>
</dbReference>
<dbReference type="Gene3D" id="2.40.30.170">
    <property type="match status" value="1"/>
</dbReference>
<dbReference type="InterPro" id="IPR050393">
    <property type="entry name" value="MFP_Efflux_Pump"/>
</dbReference>
<comment type="similarity">
    <text evidence="2">Belongs to the membrane fusion protein (MFP) (TC 8.A.1) family.</text>
</comment>
<feature type="domain" description="Multidrug resistance protein MdtA-like barrel-sandwich hybrid" evidence="8">
    <location>
        <begin position="20"/>
        <end position="150"/>
    </location>
</feature>
<keyword evidence="4" id="KW-1133">Transmembrane helix</keyword>
<organism evidence="10 11">
    <name type="scientific">Vibrio casei</name>
    <dbReference type="NCBI Taxonomy" id="673372"/>
    <lineage>
        <taxon>Bacteria</taxon>
        <taxon>Pseudomonadati</taxon>
        <taxon>Pseudomonadota</taxon>
        <taxon>Gammaproteobacteria</taxon>
        <taxon>Vibrionales</taxon>
        <taxon>Vibrionaceae</taxon>
        <taxon>Vibrio</taxon>
    </lineage>
</organism>
<dbReference type="InterPro" id="IPR058625">
    <property type="entry name" value="MdtA-like_BSH"/>
</dbReference>
<dbReference type="InterPro" id="IPR006143">
    <property type="entry name" value="RND_pump_MFP"/>
</dbReference>
<dbReference type="PANTHER" id="PTHR30367">
    <property type="entry name" value="P-HYDROXYBENZOIC ACID EFFLUX PUMP SUBUNIT AAEA-RELATED"/>
    <property type="match status" value="1"/>
</dbReference>
<evidence type="ECO:0000256" key="2">
    <source>
        <dbReference type="ARBA" id="ARBA00009477"/>
    </source>
</evidence>
<accession>A0A368LQ60</accession>
<evidence type="ECO:0000259" key="7">
    <source>
        <dbReference type="Pfam" id="PF25876"/>
    </source>
</evidence>
<sequence length="262" mass="29324">MWNYYMQSPWTRDGKIRADVVDIASNVNGVVVNLPVDDNQFVKKGDLLMEIDPVPFKIEIEEAKASLATAEASLEKANNEYQRRRNMRSNVISKEELDEARIATNSAQAQLKSAQAALEKANWKLSQTRVYAPVDGYISHLKAREGRYALLGVAMIGLIDANSFYVQGYFEETKLKHIQEGYKADITLYSNQQKLSGVVESIGRGIVDQSEGTSSELLSNIQPNVPWVRLAQRIPVRIKLTNLPDDLRLIAGTTCTISVYSE</sequence>
<keyword evidence="3" id="KW-0812">Transmembrane</keyword>
<gene>
    <name evidence="10" type="ORF">CIK83_01245</name>
</gene>
<evidence type="ECO:0000259" key="8">
    <source>
        <dbReference type="Pfam" id="PF25917"/>
    </source>
</evidence>
<evidence type="ECO:0000256" key="1">
    <source>
        <dbReference type="ARBA" id="ARBA00004167"/>
    </source>
</evidence>
<dbReference type="Pfam" id="PF25876">
    <property type="entry name" value="HH_MFP_RND"/>
    <property type="match status" value="1"/>
</dbReference>
<comment type="caution">
    <text evidence="10">The sequence shown here is derived from an EMBL/GenBank/DDBJ whole genome shotgun (WGS) entry which is preliminary data.</text>
</comment>
<evidence type="ECO:0000256" key="3">
    <source>
        <dbReference type="ARBA" id="ARBA00022692"/>
    </source>
</evidence>
<feature type="domain" description="Multidrug resistance protein MdtA-like alpha-helical hairpin" evidence="7">
    <location>
        <begin position="61"/>
        <end position="128"/>
    </location>
</feature>
<comment type="subcellular location">
    <subcellularLocation>
        <location evidence="1">Membrane</location>
        <topology evidence="1">Single-pass membrane protein</topology>
    </subcellularLocation>
</comment>
<dbReference type="Gene3D" id="2.40.50.100">
    <property type="match status" value="1"/>
</dbReference>
<dbReference type="InterPro" id="IPR058624">
    <property type="entry name" value="MdtA-like_HH"/>
</dbReference>
<dbReference type="InterPro" id="IPR058634">
    <property type="entry name" value="AaeA-lik-b-barrel"/>
</dbReference>
<dbReference type="AlphaFoldDB" id="A0A368LQ60"/>
<dbReference type="SUPFAM" id="SSF111369">
    <property type="entry name" value="HlyD-like secretion proteins"/>
    <property type="match status" value="1"/>
</dbReference>
<keyword evidence="6" id="KW-0175">Coiled coil</keyword>
<dbReference type="GO" id="GO:0022857">
    <property type="term" value="F:transmembrane transporter activity"/>
    <property type="evidence" value="ECO:0007669"/>
    <property type="project" value="InterPro"/>
</dbReference>
<evidence type="ECO:0000313" key="10">
    <source>
        <dbReference type="EMBL" id="RCS73955.1"/>
    </source>
</evidence>
<dbReference type="Proteomes" id="UP000252479">
    <property type="component" value="Unassembled WGS sequence"/>
</dbReference>
<dbReference type="Pfam" id="PF25917">
    <property type="entry name" value="BSH_RND"/>
    <property type="match status" value="1"/>
</dbReference>
<dbReference type="Pfam" id="PF25963">
    <property type="entry name" value="Beta-barrel_AAEA"/>
    <property type="match status" value="1"/>
</dbReference>
<keyword evidence="11" id="KW-1185">Reference proteome</keyword>
<evidence type="ECO:0000313" key="11">
    <source>
        <dbReference type="Proteomes" id="UP000252479"/>
    </source>
</evidence>
<feature type="coiled-coil region" evidence="6">
    <location>
        <begin position="60"/>
        <end position="124"/>
    </location>
</feature>
<dbReference type="NCBIfam" id="TIGR01730">
    <property type="entry name" value="RND_mfp"/>
    <property type="match status" value="1"/>
</dbReference>
<dbReference type="GO" id="GO:0016020">
    <property type="term" value="C:membrane"/>
    <property type="evidence" value="ECO:0007669"/>
    <property type="project" value="InterPro"/>
</dbReference>
<dbReference type="PANTHER" id="PTHR30367:SF1">
    <property type="entry name" value="MULTIDRUG RESISTANCE PROTEIN MDTN"/>
    <property type="match status" value="1"/>
</dbReference>
<feature type="domain" description="p-hydroxybenzoic acid efflux pump subunit AaeA-like beta-barrel" evidence="9">
    <location>
        <begin position="163"/>
        <end position="259"/>
    </location>
</feature>
<keyword evidence="5" id="KW-0472">Membrane</keyword>
<dbReference type="EMBL" id="QPGL01000001">
    <property type="protein sequence ID" value="RCS73955.1"/>
    <property type="molecule type" value="Genomic_DNA"/>
</dbReference>
<protein>
    <submittedName>
        <fullName evidence="10">HlyD family secretion protein</fullName>
    </submittedName>
</protein>
<evidence type="ECO:0000256" key="4">
    <source>
        <dbReference type="ARBA" id="ARBA00022989"/>
    </source>
</evidence>
<evidence type="ECO:0000256" key="5">
    <source>
        <dbReference type="ARBA" id="ARBA00023136"/>
    </source>
</evidence>
<name>A0A368LQ60_9VIBR</name>